<evidence type="ECO:0000313" key="1">
    <source>
        <dbReference type="EMBL" id="CAE2215568.1"/>
    </source>
</evidence>
<dbReference type="EMBL" id="HBKP01009980">
    <property type="protein sequence ID" value="CAE2215568.1"/>
    <property type="molecule type" value="Transcribed_RNA"/>
</dbReference>
<name>A0A7S4I1L9_9EUKA</name>
<reference evidence="1" key="1">
    <citation type="submission" date="2021-01" db="EMBL/GenBank/DDBJ databases">
        <authorList>
            <person name="Corre E."/>
            <person name="Pelletier E."/>
            <person name="Niang G."/>
            <person name="Scheremetjew M."/>
            <person name="Finn R."/>
            <person name="Kale V."/>
            <person name="Holt S."/>
            <person name="Cochrane G."/>
            <person name="Meng A."/>
            <person name="Brown T."/>
            <person name="Cohen L."/>
        </authorList>
    </citation>
    <scope>NUCLEOTIDE SEQUENCE</scope>
    <source>
        <strain evidence="1">DIVA3 518/3/11/1/6</strain>
    </source>
</reference>
<accession>A0A7S4I1L9</accession>
<organism evidence="1">
    <name type="scientific">Vannella robusta</name>
    <dbReference type="NCBI Taxonomy" id="1487602"/>
    <lineage>
        <taxon>Eukaryota</taxon>
        <taxon>Amoebozoa</taxon>
        <taxon>Discosea</taxon>
        <taxon>Flabellinia</taxon>
        <taxon>Vannellidae</taxon>
        <taxon>Vannella</taxon>
    </lineage>
</organism>
<evidence type="ECO:0008006" key="2">
    <source>
        <dbReference type="Google" id="ProtNLM"/>
    </source>
</evidence>
<sequence length="325" mass="36465">MTDSCKESFAKAILACQKAVKAEGSSKEAKLYGEAINLLNEILSDLPEQIRPQVTEKKTLYEEHLTALKGNSTPRGGISIPRGSQTAQHKIEFKEDKTLATKFMALPPPPPDAIDYRTFWLVNILLATVKRGSFLTTNIWIPKEAWYQSNTSVSNQLDKIACLEYLGELFDKIAKIRPATATASELEGIVQELATIQNHLHFLDHTIPEMQLSITHSKDKKIYAQKKNNILESIQTLKEQAEDAHTGDSSNYADALIKFLGKPSALEKLMNAFEQGNEKLFPITQKINGFVGVFLIYTLADLVYLLKEFFQKSKESFLEVPSLKD</sequence>
<gene>
    <name evidence="1" type="ORF">VSP0166_LOCUS7036</name>
</gene>
<dbReference type="AlphaFoldDB" id="A0A7S4I1L9"/>
<proteinExistence type="predicted"/>
<protein>
    <recommendedName>
        <fullName evidence="2">MIT domain-containing protein</fullName>
    </recommendedName>
</protein>